<organism evidence="14 15">
    <name type="scientific">Microbulbifer elongatus</name>
    <dbReference type="NCBI Taxonomy" id="86173"/>
    <lineage>
        <taxon>Bacteria</taxon>
        <taxon>Pseudomonadati</taxon>
        <taxon>Pseudomonadota</taxon>
        <taxon>Gammaproteobacteria</taxon>
        <taxon>Cellvibrionales</taxon>
        <taxon>Microbulbiferaceae</taxon>
        <taxon>Microbulbifer</taxon>
    </lineage>
</organism>
<keyword evidence="9" id="KW-0482">Metalloprotease</keyword>
<reference evidence="14" key="1">
    <citation type="thesis" date="2020" institute="Technische Universitat Dresden" country="Dresden, Germany">
        <title>The Agarolytic System of Microbulbifer elongatus PORT2, Isolated from Batu Karas, Pangandaran West Java Indonesia.</title>
        <authorList>
            <person name="Anggraeni S.R."/>
        </authorList>
    </citation>
    <scope>NUCLEOTIDE SEQUENCE</scope>
    <source>
        <strain evidence="14">PORT2</strain>
    </source>
</reference>
<feature type="transmembrane region" description="Helical" evidence="12">
    <location>
        <begin position="16"/>
        <end position="41"/>
    </location>
</feature>
<feature type="domain" description="Peptidase M48" evidence="13">
    <location>
        <begin position="118"/>
        <end position="330"/>
    </location>
</feature>
<keyword evidence="15" id="KW-1185">Reference proteome</keyword>
<comment type="caution">
    <text evidence="14">The sequence shown here is derived from an EMBL/GenBank/DDBJ whole genome shotgun (WGS) entry which is preliminary data.</text>
</comment>
<evidence type="ECO:0000259" key="13">
    <source>
        <dbReference type="Pfam" id="PF01435"/>
    </source>
</evidence>
<evidence type="ECO:0000256" key="4">
    <source>
        <dbReference type="ARBA" id="ARBA00022692"/>
    </source>
</evidence>
<dbReference type="PANTHER" id="PTHR43221">
    <property type="entry name" value="PROTEASE HTPX"/>
    <property type="match status" value="1"/>
</dbReference>
<feature type="region of interest" description="Disordered" evidence="11">
    <location>
        <begin position="330"/>
        <end position="372"/>
    </location>
</feature>
<keyword evidence="7" id="KW-0862">Zinc</keyword>
<evidence type="ECO:0000313" key="14">
    <source>
        <dbReference type="EMBL" id="MCQ3828064.1"/>
    </source>
</evidence>
<evidence type="ECO:0000256" key="12">
    <source>
        <dbReference type="SAM" id="Phobius"/>
    </source>
</evidence>
<dbReference type="InterPro" id="IPR001915">
    <property type="entry name" value="Peptidase_M48"/>
</dbReference>
<evidence type="ECO:0000256" key="11">
    <source>
        <dbReference type="SAM" id="MobiDB-lite"/>
    </source>
</evidence>
<keyword evidence="2" id="KW-1003">Cell membrane</keyword>
<name>A0ABT1NYX0_9GAMM</name>
<evidence type="ECO:0000256" key="10">
    <source>
        <dbReference type="ARBA" id="ARBA00023136"/>
    </source>
</evidence>
<feature type="transmembrane region" description="Helical" evidence="12">
    <location>
        <begin position="193"/>
        <end position="211"/>
    </location>
</feature>
<protein>
    <submittedName>
        <fullName evidence="14">M48 family metallopeptidase</fullName>
    </submittedName>
</protein>
<comment type="cofactor">
    <cofactor evidence="1">
        <name>Zn(2+)</name>
        <dbReference type="ChEBI" id="CHEBI:29105"/>
    </cofactor>
</comment>
<dbReference type="CDD" id="cd07340">
    <property type="entry name" value="M48B_Htpx_like"/>
    <property type="match status" value="1"/>
</dbReference>
<feature type="transmembrane region" description="Helical" evidence="12">
    <location>
        <begin position="61"/>
        <end position="83"/>
    </location>
</feature>
<keyword evidence="4 12" id="KW-0812">Transmembrane</keyword>
<keyword evidence="10 12" id="KW-0472">Membrane</keyword>
<dbReference type="Pfam" id="PF01435">
    <property type="entry name" value="Peptidase_M48"/>
    <property type="match status" value="1"/>
</dbReference>
<sequence length="678" mass="72394">MNFFEYQDRARRNSTLLIALFFAAVVGLVAITTLFVAMLTGYSDLRNPATDTSLMSMLGNLGWDTIAGIAITITAIIGLASLFRLRQLSAGGQAIAESLGGRKINISPQNPAEQRALNVVEEMALASGTPVPDVYILEDDAINAFAAGYAQGDAVVGLTRGCIEQLSRDELQGVVAHEFSHIFNGDMRMNLRIVGLLHGILIIGLLGSWLLRGSYWSSGRDNRGRAALFGIGAGLVVIGYTGTFFGNLIKSAVSRQREYLADASAVQFTRNSRGIAGALKKIGQHSGGSRLQAANASEFSHMYFASGLKSSLLGLFATHPPLDARISRLDPQWSGSGDGSPTPTPAAATLRGDAAAQVSQMHGGTGSGSGESYQARLEKVLEVVDNNIAQPTHQQHVLGQAILADIPAPLKAAAHDPFSARALVYGLLMDHASNSGSSEEQCAHREAQRTLLTQIAHPAVLREFHKLAPVLASTSQHYRLPLIDLCIPALKSLAPQQFQIFKRNVIKLLRADGKVEIWEWALYRVLMHGLETNPDQHRKLGNRKGSSQAIADAQQFLLATMAHADCDNYLHAKRAFEAGCSALKLSPAPLPARADISLQRLDKAVAIARDTSPLHKPGLLKALATTLAHDGVIGGNEVELLRALADCLDCPMPPIPECFTSARPQAGGVPTTETASAS</sequence>
<dbReference type="Gene3D" id="3.30.2010.10">
    <property type="entry name" value="Metalloproteases ('zincins'), catalytic domain"/>
    <property type="match status" value="1"/>
</dbReference>
<keyword evidence="5" id="KW-0479">Metal-binding</keyword>
<feature type="transmembrane region" description="Helical" evidence="12">
    <location>
        <begin position="226"/>
        <end position="249"/>
    </location>
</feature>
<keyword evidence="8 12" id="KW-1133">Transmembrane helix</keyword>
<dbReference type="RefSeq" id="WP_255872963.1">
    <property type="nucleotide sequence ID" value="NZ_JACASI010000010.1"/>
</dbReference>
<accession>A0ABT1NYX0</accession>
<dbReference type="PANTHER" id="PTHR43221:SF2">
    <property type="entry name" value="PROTEASE HTPX HOMOLOG"/>
    <property type="match status" value="1"/>
</dbReference>
<evidence type="ECO:0000256" key="8">
    <source>
        <dbReference type="ARBA" id="ARBA00022989"/>
    </source>
</evidence>
<evidence type="ECO:0000256" key="9">
    <source>
        <dbReference type="ARBA" id="ARBA00023049"/>
    </source>
</evidence>
<proteinExistence type="predicted"/>
<keyword evidence="3" id="KW-0645">Protease</keyword>
<dbReference type="Proteomes" id="UP001205566">
    <property type="component" value="Unassembled WGS sequence"/>
</dbReference>
<evidence type="ECO:0000256" key="7">
    <source>
        <dbReference type="ARBA" id="ARBA00022833"/>
    </source>
</evidence>
<evidence type="ECO:0000256" key="6">
    <source>
        <dbReference type="ARBA" id="ARBA00022801"/>
    </source>
</evidence>
<evidence type="ECO:0000256" key="2">
    <source>
        <dbReference type="ARBA" id="ARBA00022475"/>
    </source>
</evidence>
<dbReference type="InterPro" id="IPR050083">
    <property type="entry name" value="HtpX_protease"/>
</dbReference>
<keyword evidence="6" id="KW-0378">Hydrolase</keyword>
<dbReference type="EMBL" id="JACASI010000010">
    <property type="protein sequence ID" value="MCQ3828064.1"/>
    <property type="molecule type" value="Genomic_DNA"/>
</dbReference>
<evidence type="ECO:0000256" key="1">
    <source>
        <dbReference type="ARBA" id="ARBA00001947"/>
    </source>
</evidence>
<evidence type="ECO:0000256" key="3">
    <source>
        <dbReference type="ARBA" id="ARBA00022670"/>
    </source>
</evidence>
<evidence type="ECO:0000256" key="5">
    <source>
        <dbReference type="ARBA" id="ARBA00022723"/>
    </source>
</evidence>
<evidence type="ECO:0000313" key="15">
    <source>
        <dbReference type="Proteomes" id="UP001205566"/>
    </source>
</evidence>
<gene>
    <name evidence="14" type="ORF">HXX02_01255</name>
</gene>